<sequence>MTLEQKVKFQETKVDDTKEIKAVPKEHAFELIKPNGVIALRLGKIS</sequence>
<name>A0AAJ1JQP6_9ENTR</name>
<dbReference type="EMBL" id="JAKIHV010000014">
    <property type="protein sequence ID" value="MDE9625272.1"/>
    <property type="molecule type" value="Genomic_DNA"/>
</dbReference>
<reference evidence="1" key="1">
    <citation type="submission" date="2022-01" db="EMBL/GenBank/DDBJ databases">
        <title>Genetic Characterization of Carbapenem-resistant Citrobacter spp. from China: a multicenter study.</title>
        <authorList>
            <person name="Ye L."/>
        </authorList>
    </citation>
    <scope>NUCLEOTIDE SEQUENCE</scope>
    <source>
        <strain evidence="1">IR5464</strain>
    </source>
</reference>
<accession>A0AAJ1JQP6</accession>
<comment type="caution">
    <text evidence="1">The sequence shown here is derived from an EMBL/GenBank/DDBJ whole genome shotgun (WGS) entry which is preliminary data.</text>
</comment>
<evidence type="ECO:0000313" key="1">
    <source>
        <dbReference type="EMBL" id="MDE9625272.1"/>
    </source>
</evidence>
<dbReference type="RefSeq" id="WP_008322432.1">
    <property type="nucleotide sequence ID" value="NZ_JAKIHV010000014.1"/>
</dbReference>
<dbReference type="Proteomes" id="UP001147046">
    <property type="component" value="Unassembled WGS sequence"/>
</dbReference>
<dbReference type="AlphaFoldDB" id="A0AAJ1JQP6"/>
<organism evidence="1 2">
    <name type="scientific">Citrobacter portucalensis</name>
    <dbReference type="NCBI Taxonomy" id="1639133"/>
    <lineage>
        <taxon>Bacteria</taxon>
        <taxon>Pseudomonadati</taxon>
        <taxon>Pseudomonadota</taxon>
        <taxon>Gammaproteobacteria</taxon>
        <taxon>Enterobacterales</taxon>
        <taxon>Enterobacteriaceae</taxon>
        <taxon>Citrobacter</taxon>
        <taxon>Citrobacter freundii complex</taxon>
    </lineage>
</organism>
<protein>
    <submittedName>
        <fullName evidence="1">Uncharacterized protein</fullName>
    </submittedName>
</protein>
<proteinExistence type="predicted"/>
<evidence type="ECO:0000313" key="2">
    <source>
        <dbReference type="Proteomes" id="UP001147046"/>
    </source>
</evidence>
<gene>
    <name evidence="1" type="ORF">L2102_18290</name>
</gene>